<evidence type="ECO:0000313" key="1">
    <source>
        <dbReference type="EMBL" id="KMZ88237.1"/>
    </source>
</evidence>
<feature type="non-terminal residue" evidence="1">
    <location>
        <position position="96"/>
    </location>
</feature>
<name>A0A0J9T0X0_PLAV1</name>
<protein>
    <submittedName>
        <fullName evidence="1">Uncharacterized protein</fullName>
    </submittedName>
</protein>
<proteinExistence type="predicted"/>
<dbReference type="EMBL" id="KQ234770">
    <property type="protein sequence ID" value="KMZ88237.1"/>
    <property type="molecule type" value="Genomic_DNA"/>
</dbReference>
<accession>A0A0J9T0X0</accession>
<dbReference type="Proteomes" id="UP000053327">
    <property type="component" value="Unassembled WGS sequence"/>
</dbReference>
<dbReference type="AlphaFoldDB" id="A0A0J9T0X0"/>
<sequence>MRSDQSAEQPAWVKRGRKKRNTGVDVYADAKMNASEAKPSLRYSSKKSFSYEKEVSSTTLQITKNRDEIIKNKVYCPIELKNVYKLLEDSDLLLRN</sequence>
<reference evidence="1 2" key="1">
    <citation type="submission" date="2011-08" db="EMBL/GenBank/DDBJ databases">
        <title>The Genome Sequence of Plasmodium vivax Brazil I.</title>
        <authorList>
            <consortium name="The Broad Institute Genome Sequencing Platform"/>
            <consortium name="The Broad Institute Genome Sequencing Center for Infectious Disease"/>
            <person name="Neafsey D."/>
            <person name="Carlton J."/>
            <person name="Barnwell J."/>
            <person name="Collins W."/>
            <person name="Escalante A."/>
            <person name="Mullikin J."/>
            <person name="Saul A."/>
            <person name="Guigo R."/>
            <person name="Camara F."/>
            <person name="Young S.K."/>
            <person name="Zeng Q."/>
            <person name="Gargeya S."/>
            <person name="Fitzgerald M."/>
            <person name="Haas B."/>
            <person name="Abouelleil A."/>
            <person name="Alvarado L."/>
            <person name="Arachchi H.M."/>
            <person name="Berlin A."/>
            <person name="Brown A."/>
            <person name="Chapman S.B."/>
            <person name="Chen Z."/>
            <person name="Dunbar C."/>
            <person name="Freedman E."/>
            <person name="Gearin G."/>
            <person name="Gellesch M."/>
            <person name="Goldberg J."/>
            <person name="Griggs A."/>
            <person name="Gujja S."/>
            <person name="Heiman D."/>
            <person name="Howarth C."/>
            <person name="Larson L."/>
            <person name="Lui A."/>
            <person name="MacDonald P.J.P."/>
            <person name="Montmayeur A."/>
            <person name="Murphy C."/>
            <person name="Neiman D."/>
            <person name="Pearson M."/>
            <person name="Priest M."/>
            <person name="Roberts A."/>
            <person name="Saif S."/>
            <person name="Shea T."/>
            <person name="Shenoy N."/>
            <person name="Sisk P."/>
            <person name="Stolte C."/>
            <person name="Sykes S."/>
            <person name="Wortman J."/>
            <person name="Nusbaum C."/>
            <person name="Birren B."/>
        </authorList>
    </citation>
    <scope>NUCLEOTIDE SEQUENCE [LARGE SCALE GENOMIC DNA]</scope>
    <source>
        <strain evidence="1 2">Brazil I</strain>
    </source>
</reference>
<evidence type="ECO:0000313" key="2">
    <source>
        <dbReference type="Proteomes" id="UP000053327"/>
    </source>
</evidence>
<gene>
    <name evidence="1" type="ORF">PVBG_02698</name>
</gene>
<organism evidence="1 2">
    <name type="scientific">Plasmodium vivax (strain Brazil I)</name>
    <dbReference type="NCBI Taxonomy" id="1033975"/>
    <lineage>
        <taxon>Eukaryota</taxon>
        <taxon>Sar</taxon>
        <taxon>Alveolata</taxon>
        <taxon>Apicomplexa</taxon>
        <taxon>Aconoidasida</taxon>
        <taxon>Haemosporida</taxon>
        <taxon>Plasmodiidae</taxon>
        <taxon>Plasmodium</taxon>
        <taxon>Plasmodium (Plasmodium)</taxon>
    </lineage>
</organism>
<dbReference type="OrthoDB" id="387564at2759"/>